<dbReference type="PANTHER" id="PTHR41368:SF1">
    <property type="entry name" value="PROTEIN YGHO"/>
    <property type="match status" value="1"/>
</dbReference>
<dbReference type="EMBL" id="QXIS01000031">
    <property type="protein sequence ID" value="RIE05909.1"/>
    <property type="molecule type" value="Genomic_DNA"/>
</dbReference>
<reference evidence="1 2" key="1">
    <citation type="submission" date="2018-09" db="EMBL/GenBank/DDBJ databases">
        <title>Discovery and Ecogenomic Context for Candidatus Cryosericales, a Global Caldiserica Order Active in Thawing Permafrost.</title>
        <authorList>
            <person name="Martinez M.A."/>
            <person name="Woodcroft B.J."/>
            <person name="Ignacio Espinoza J.C."/>
            <person name="Zayed A."/>
            <person name="Singleton C.M."/>
            <person name="Boyd J."/>
            <person name="Li Y.-F."/>
            <person name="Purvine S."/>
            <person name="Maughan H."/>
            <person name="Hodgkins S.B."/>
            <person name="Anderson D."/>
            <person name="Sederholm M."/>
            <person name="Temperton B."/>
            <person name="Saleska S.R."/>
            <person name="Tyson G.W."/>
            <person name="Rich V.I."/>
        </authorList>
    </citation>
    <scope>NUCLEOTIDE SEQUENCE [LARGE SCALE GENOMIC DNA]</scope>
    <source>
        <strain evidence="1 2">SMC7</strain>
    </source>
</reference>
<dbReference type="InterPro" id="IPR039968">
    <property type="entry name" value="BcerS-like"/>
</dbReference>
<dbReference type="Gene3D" id="3.40.630.30">
    <property type="match status" value="1"/>
</dbReference>
<gene>
    <name evidence="1" type="ORF">SMC7_05055</name>
</gene>
<name>A0A398CXA4_9BACT</name>
<dbReference type="OrthoDB" id="9806005at2"/>
<comment type="caution">
    <text evidence="1">The sequence shown here is derived from an EMBL/GenBank/DDBJ whole genome shotgun (WGS) entry which is preliminary data.</text>
</comment>
<keyword evidence="2" id="KW-1185">Reference proteome</keyword>
<dbReference type="AlphaFoldDB" id="A0A398CXA4"/>
<organism evidence="1 2">
    <name type="scientific">Candidatus Cryosericum terrychapinii</name>
    <dbReference type="NCBI Taxonomy" id="2290919"/>
    <lineage>
        <taxon>Bacteria</taxon>
        <taxon>Pseudomonadati</taxon>
        <taxon>Caldisericota/Cryosericota group</taxon>
        <taxon>Candidatus Cryosericota</taxon>
        <taxon>Candidatus Cryosericia</taxon>
        <taxon>Candidatus Cryosericales</taxon>
        <taxon>Candidatus Cryosericaceae</taxon>
        <taxon>Candidatus Cryosericum</taxon>
    </lineage>
</organism>
<evidence type="ECO:0008006" key="3">
    <source>
        <dbReference type="Google" id="ProtNLM"/>
    </source>
</evidence>
<dbReference type="RefSeq" id="WP_119089264.1">
    <property type="nucleotide sequence ID" value="NZ_QXIS01000031.1"/>
</dbReference>
<dbReference type="PANTHER" id="PTHR41368">
    <property type="entry name" value="PROTEIN YGHO"/>
    <property type="match status" value="1"/>
</dbReference>
<protein>
    <recommendedName>
        <fullName evidence="3">N-acetyltransferase domain-containing protein</fullName>
    </recommendedName>
</protein>
<accession>A0A398CXA4</accession>
<evidence type="ECO:0000313" key="1">
    <source>
        <dbReference type="EMBL" id="RIE05909.1"/>
    </source>
</evidence>
<proteinExistence type="predicted"/>
<dbReference type="InterPro" id="IPR016181">
    <property type="entry name" value="Acyl_CoA_acyltransferase"/>
</dbReference>
<dbReference type="Proteomes" id="UP000266328">
    <property type="component" value="Unassembled WGS sequence"/>
</dbReference>
<dbReference type="SUPFAM" id="SSF55729">
    <property type="entry name" value="Acyl-CoA N-acyltransferases (Nat)"/>
    <property type="match status" value="1"/>
</dbReference>
<sequence length="379" mass="43477">MKAVVEEVLTRRGLREFVEFPYRLYRGHHAWVPVLRSEMMAIVTGRAGFVLKDNPHAFFVTRDEKGRVSGRIAVLVDTKLSAAKSVQYGAFTLFDVVDDWDQAKALLDAGTSWLRSRGMQVVKGPVSPTNGDDYHGMLAVNFDDPPMMYTNYNHAYYNAFMQRYGFTVDTRLGAWRFDVRTVNDHREKLVQKVMARDHYHVDNADMNNLEGTARDIKRILDEAMPVEWADLAPPSIEDVRIMVRDMKKFVRPEMVAIARTDDGRPIGLVASSADYNQVFRRMNGRLFPFGWLTFLLSRNRIDAGRALVMFVVPDYRYRGVPAAMFSKLFAWGRTHGYRVAEGSLVGEENVRSWREIEGAGGIRYKTWYLYQMALDGQNS</sequence>
<evidence type="ECO:0000313" key="2">
    <source>
        <dbReference type="Proteomes" id="UP000266328"/>
    </source>
</evidence>